<organism evidence="6">
    <name type="scientific">Cacopsylla melanoneura</name>
    <dbReference type="NCBI Taxonomy" id="428564"/>
    <lineage>
        <taxon>Eukaryota</taxon>
        <taxon>Metazoa</taxon>
        <taxon>Ecdysozoa</taxon>
        <taxon>Arthropoda</taxon>
        <taxon>Hexapoda</taxon>
        <taxon>Insecta</taxon>
        <taxon>Pterygota</taxon>
        <taxon>Neoptera</taxon>
        <taxon>Paraneoptera</taxon>
        <taxon>Hemiptera</taxon>
        <taxon>Sternorrhyncha</taxon>
        <taxon>Psylloidea</taxon>
        <taxon>Psyllidae</taxon>
        <taxon>Psyllinae</taxon>
        <taxon>Cacopsylla</taxon>
    </lineage>
</organism>
<evidence type="ECO:0000256" key="5">
    <source>
        <dbReference type="ARBA" id="ARBA00022777"/>
    </source>
</evidence>
<proteinExistence type="inferred from homology"/>
<keyword evidence="5 6" id="KW-0418">Kinase</keyword>
<dbReference type="GO" id="GO:0005737">
    <property type="term" value="C:cytoplasm"/>
    <property type="evidence" value="ECO:0007669"/>
    <property type="project" value="UniProtKB-SubCell"/>
</dbReference>
<dbReference type="InterPro" id="IPR011009">
    <property type="entry name" value="Kinase-like_dom_sf"/>
</dbReference>
<dbReference type="AlphaFoldDB" id="A0A8D8W8I6"/>
<protein>
    <submittedName>
        <fullName evidence="6">Hydroxylysine kinase</fullName>
    </submittedName>
</protein>
<keyword evidence="3" id="KW-0963">Cytoplasm</keyword>
<comment type="similarity">
    <text evidence="2">Belongs to the aminoglycoside phosphotransferase family.</text>
</comment>
<dbReference type="InterPro" id="IPR050249">
    <property type="entry name" value="Pseudomonas-type_ThrB"/>
</dbReference>
<evidence type="ECO:0000256" key="1">
    <source>
        <dbReference type="ARBA" id="ARBA00004496"/>
    </source>
</evidence>
<evidence type="ECO:0000256" key="3">
    <source>
        <dbReference type="ARBA" id="ARBA00022490"/>
    </source>
</evidence>
<sequence>MERDSQHSCLVFDLAIAITYMVLQTGDLDTGGYVLAGYNKVRKVPYNELNVLQTCMMSRLCQSLVLGLYTYQEQGSNNPYVLGTQEAGWRLLDTLESYHTKDLIMKWTRIGRDLDSYDDQD</sequence>
<keyword evidence="4" id="KW-0808">Transferase</keyword>
<accession>A0A8D8W8I6</accession>
<dbReference type="SUPFAM" id="SSF56112">
    <property type="entry name" value="Protein kinase-like (PK-like)"/>
    <property type="match status" value="1"/>
</dbReference>
<dbReference type="PANTHER" id="PTHR21064">
    <property type="entry name" value="AMINOGLYCOSIDE PHOSPHOTRANSFERASE DOMAIN-CONTAINING PROTEIN-RELATED"/>
    <property type="match status" value="1"/>
</dbReference>
<dbReference type="GO" id="GO:0019202">
    <property type="term" value="F:amino acid kinase activity"/>
    <property type="evidence" value="ECO:0007669"/>
    <property type="project" value="TreeGrafter"/>
</dbReference>
<reference evidence="6" key="1">
    <citation type="submission" date="2021-05" db="EMBL/GenBank/DDBJ databases">
        <authorList>
            <person name="Alioto T."/>
            <person name="Alioto T."/>
            <person name="Gomez Garrido J."/>
        </authorList>
    </citation>
    <scope>NUCLEOTIDE SEQUENCE</scope>
</reference>
<dbReference type="EMBL" id="HBUF01159686">
    <property type="protein sequence ID" value="CAG6649758.1"/>
    <property type="molecule type" value="Transcribed_RNA"/>
</dbReference>
<name>A0A8D8W8I6_9HEMI</name>
<comment type="subcellular location">
    <subcellularLocation>
        <location evidence="1">Cytoplasm</location>
    </subcellularLocation>
</comment>
<evidence type="ECO:0000256" key="4">
    <source>
        <dbReference type="ARBA" id="ARBA00022679"/>
    </source>
</evidence>
<dbReference type="PANTHER" id="PTHR21064:SF1">
    <property type="entry name" value="HYDROXYLYSINE KINASE"/>
    <property type="match status" value="1"/>
</dbReference>
<dbReference type="EMBL" id="HBUF01159687">
    <property type="protein sequence ID" value="CAG6649759.1"/>
    <property type="molecule type" value="Transcribed_RNA"/>
</dbReference>
<evidence type="ECO:0000313" key="6">
    <source>
        <dbReference type="EMBL" id="CAG6649758.1"/>
    </source>
</evidence>
<evidence type="ECO:0000256" key="2">
    <source>
        <dbReference type="ARBA" id="ARBA00006219"/>
    </source>
</evidence>